<proteinExistence type="predicted"/>
<dbReference type="Proteomes" id="UP000299084">
    <property type="component" value="Unassembled WGS sequence"/>
</dbReference>
<comment type="caution">
    <text evidence="1">The sequence shown here is derived from an EMBL/GenBank/DDBJ whole genome shotgun (WGS) entry which is preliminary data.</text>
</comment>
<sequence>MYVSGTASDWLGVSESGLFDVERRFGNSPAGQETLNGNQSLPYGAELPETLTGSAVFSERLTEKIRTYLDVGLFWFSPSLSGNGTSGALEALVKENGLSLKLSLCVEMKLNGAGVRISTFPLALGKKLKDSFGVSGEF</sequence>
<dbReference type="AlphaFoldDB" id="A0A5N4BZD2"/>
<evidence type="ECO:0000313" key="2">
    <source>
        <dbReference type="Proteomes" id="UP000299084"/>
    </source>
</evidence>
<reference evidence="1 2" key="1">
    <citation type="journal article" date="2019" name="Mol. Ecol. Resour.">
        <title>Improving Illumina assemblies with Hi-C and long reads: an example with the North African dromedary.</title>
        <authorList>
            <person name="Elbers J.P."/>
            <person name="Rogers M.F."/>
            <person name="Perelman P.L."/>
            <person name="Proskuryakova A.A."/>
            <person name="Serdyukova N.A."/>
            <person name="Johnson W.E."/>
            <person name="Horin P."/>
            <person name="Corander J."/>
            <person name="Murphy D."/>
            <person name="Burger P.A."/>
        </authorList>
    </citation>
    <scope>NUCLEOTIDE SEQUENCE [LARGE SCALE GENOMIC DNA]</scope>
    <source>
        <strain evidence="1">Drom800</strain>
        <tissue evidence="1">Blood</tissue>
    </source>
</reference>
<gene>
    <name evidence="1" type="ORF">Cadr_000030787</name>
</gene>
<protein>
    <submittedName>
        <fullName evidence="1">Uncharacterized protein</fullName>
    </submittedName>
</protein>
<name>A0A5N4BZD2_CAMDR</name>
<dbReference type="EMBL" id="JWIN03000071">
    <property type="protein sequence ID" value="KAB1251980.1"/>
    <property type="molecule type" value="Genomic_DNA"/>
</dbReference>
<accession>A0A5N4BZD2</accession>
<keyword evidence="2" id="KW-1185">Reference proteome</keyword>
<evidence type="ECO:0000313" key="1">
    <source>
        <dbReference type="EMBL" id="KAB1251980.1"/>
    </source>
</evidence>
<organism evidence="1 2">
    <name type="scientific">Camelus dromedarius</name>
    <name type="common">Dromedary</name>
    <name type="synonym">Arabian camel</name>
    <dbReference type="NCBI Taxonomy" id="9838"/>
    <lineage>
        <taxon>Eukaryota</taxon>
        <taxon>Metazoa</taxon>
        <taxon>Chordata</taxon>
        <taxon>Craniata</taxon>
        <taxon>Vertebrata</taxon>
        <taxon>Euteleostomi</taxon>
        <taxon>Mammalia</taxon>
        <taxon>Eutheria</taxon>
        <taxon>Laurasiatheria</taxon>
        <taxon>Artiodactyla</taxon>
        <taxon>Tylopoda</taxon>
        <taxon>Camelidae</taxon>
        <taxon>Camelus</taxon>
    </lineage>
</organism>